<name>A0A433SI94_ELYCH</name>
<organism evidence="6 7">
    <name type="scientific">Elysia chlorotica</name>
    <name type="common">Eastern emerald elysia</name>
    <name type="synonym">Sea slug</name>
    <dbReference type="NCBI Taxonomy" id="188477"/>
    <lineage>
        <taxon>Eukaryota</taxon>
        <taxon>Metazoa</taxon>
        <taxon>Spiralia</taxon>
        <taxon>Lophotrochozoa</taxon>
        <taxon>Mollusca</taxon>
        <taxon>Gastropoda</taxon>
        <taxon>Heterobranchia</taxon>
        <taxon>Euthyneura</taxon>
        <taxon>Panpulmonata</taxon>
        <taxon>Sacoglossa</taxon>
        <taxon>Placobranchoidea</taxon>
        <taxon>Plakobranchidae</taxon>
        <taxon>Elysia</taxon>
    </lineage>
</organism>
<dbReference type="SUPFAM" id="SSF54928">
    <property type="entry name" value="RNA-binding domain, RBD"/>
    <property type="match status" value="1"/>
</dbReference>
<evidence type="ECO:0000313" key="6">
    <source>
        <dbReference type="EMBL" id="RUS68615.1"/>
    </source>
</evidence>
<evidence type="ECO:0000256" key="5">
    <source>
        <dbReference type="ARBA" id="ARBA00023242"/>
    </source>
</evidence>
<dbReference type="InterPro" id="IPR035979">
    <property type="entry name" value="RBD_domain_sf"/>
</dbReference>
<keyword evidence="5" id="KW-0539">Nucleus</keyword>
<evidence type="ECO:0000256" key="1">
    <source>
        <dbReference type="ARBA" id="ARBA00004540"/>
    </source>
</evidence>
<dbReference type="GO" id="GO:0030514">
    <property type="term" value="P:negative regulation of BMP signaling pathway"/>
    <property type="evidence" value="ECO:0007669"/>
    <property type="project" value="TreeGrafter"/>
</dbReference>
<dbReference type="AlphaFoldDB" id="A0A433SI94"/>
<keyword evidence="2" id="KW-0812">Transmembrane</keyword>
<dbReference type="InterPro" id="IPR041885">
    <property type="entry name" value="MAN1_winged_helix_dom"/>
</dbReference>
<feature type="non-terminal residue" evidence="6">
    <location>
        <position position="149"/>
    </location>
</feature>
<dbReference type="GO" id="GO:0005637">
    <property type="term" value="C:nuclear inner membrane"/>
    <property type="evidence" value="ECO:0007669"/>
    <property type="project" value="UniProtKB-SubCell"/>
</dbReference>
<dbReference type="OrthoDB" id="118234at2759"/>
<dbReference type="GO" id="GO:0031490">
    <property type="term" value="F:chromatin DNA binding"/>
    <property type="evidence" value="ECO:0007669"/>
    <property type="project" value="TreeGrafter"/>
</dbReference>
<proteinExistence type="predicted"/>
<keyword evidence="7" id="KW-1185">Reference proteome</keyword>
<protein>
    <submittedName>
        <fullName evidence="6">Uncharacterized protein</fullName>
    </submittedName>
</protein>
<evidence type="ECO:0000313" key="7">
    <source>
        <dbReference type="Proteomes" id="UP000271974"/>
    </source>
</evidence>
<evidence type="ECO:0000256" key="4">
    <source>
        <dbReference type="ARBA" id="ARBA00023136"/>
    </source>
</evidence>
<dbReference type="PANTHER" id="PTHR13428:SF12">
    <property type="entry name" value="INNER NUCLEAR MEMBRANE PROTEIN MAN1"/>
    <property type="match status" value="1"/>
</dbReference>
<comment type="caution">
    <text evidence="6">The sequence shown here is derived from an EMBL/GenBank/DDBJ whole genome shotgun (WGS) entry which is preliminary data.</text>
</comment>
<dbReference type="Gene3D" id="1.10.10.1180">
    <property type="entry name" value="MAN1, winged-helix domain"/>
    <property type="match status" value="1"/>
</dbReference>
<dbReference type="Gene3D" id="3.30.70.330">
    <property type="match status" value="1"/>
</dbReference>
<keyword evidence="4" id="KW-0472">Membrane</keyword>
<comment type="subcellular location">
    <subcellularLocation>
        <location evidence="1">Nucleus inner membrane</location>
    </subcellularLocation>
</comment>
<dbReference type="GO" id="GO:0006998">
    <property type="term" value="P:nuclear envelope organization"/>
    <property type="evidence" value="ECO:0007669"/>
    <property type="project" value="TreeGrafter"/>
</dbReference>
<dbReference type="InterPro" id="IPR052277">
    <property type="entry name" value="INM_ESCRT-Associated"/>
</dbReference>
<reference evidence="6 7" key="1">
    <citation type="submission" date="2019-01" db="EMBL/GenBank/DDBJ databases">
        <title>A draft genome assembly of the solar-powered sea slug Elysia chlorotica.</title>
        <authorList>
            <person name="Cai H."/>
            <person name="Li Q."/>
            <person name="Fang X."/>
            <person name="Li J."/>
            <person name="Curtis N.E."/>
            <person name="Altenburger A."/>
            <person name="Shibata T."/>
            <person name="Feng M."/>
            <person name="Maeda T."/>
            <person name="Schwartz J.A."/>
            <person name="Shigenobu S."/>
            <person name="Lundholm N."/>
            <person name="Nishiyama T."/>
            <person name="Yang H."/>
            <person name="Hasebe M."/>
            <person name="Li S."/>
            <person name="Pierce S.K."/>
            <person name="Wang J."/>
        </authorList>
    </citation>
    <scope>NUCLEOTIDE SEQUENCE [LARGE SCALE GENOMIC DNA]</scope>
    <source>
        <strain evidence="6">EC2010</strain>
        <tissue evidence="6">Whole organism of an adult</tissue>
    </source>
</reference>
<feature type="non-terminal residue" evidence="6">
    <location>
        <position position="1"/>
    </location>
</feature>
<gene>
    <name evidence="6" type="ORF">EGW08_023623</name>
</gene>
<evidence type="ECO:0000256" key="2">
    <source>
        <dbReference type="ARBA" id="ARBA00022692"/>
    </source>
</evidence>
<sequence length="149" mass="17544">RRKLQPIWSKAVDFIAANESRIRLENRLIHGDEFEVWHWLPPSLHNGKIWQGQETLQRQTCNCQLVTFWLTVLSYQERNLNLCRESEDGWEESVTDAILEKCKHIGNILHIYVDVDSREGCVYLKCSDCETSGKVRRALHGWWFDGKCL</sequence>
<dbReference type="EMBL" id="RQTK01002206">
    <property type="protein sequence ID" value="RUS68615.1"/>
    <property type="molecule type" value="Genomic_DNA"/>
</dbReference>
<dbReference type="STRING" id="188477.A0A433SI94"/>
<accession>A0A433SI94</accession>
<dbReference type="Proteomes" id="UP000271974">
    <property type="component" value="Unassembled WGS sequence"/>
</dbReference>
<dbReference type="PANTHER" id="PTHR13428">
    <property type="entry name" value="INNER NUCLEAR MEMBRANE PROTEIN MAN1 LEM DOMAIN CONTAINING PROTEIN"/>
    <property type="match status" value="1"/>
</dbReference>
<keyword evidence="3" id="KW-1133">Transmembrane helix</keyword>
<dbReference type="InterPro" id="IPR012677">
    <property type="entry name" value="Nucleotide-bd_a/b_plait_sf"/>
</dbReference>
<evidence type="ECO:0000256" key="3">
    <source>
        <dbReference type="ARBA" id="ARBA00022989"/>
    </source>
</evidence>